<dbReference type="EMBL" id="APQQ01000026">
    <property type="protein sequence ID" value="ENW17167.1"/>
    <property type="molecule type" value="Genomic_DNA"/>
</dbReference>
<dbReference type="PANTHER" id="PTHR43581:SF2">
    <property type="entry name" value="EXCINUCLEASE ATPASE SUBUNIT"/>
    <property type="match status" value="1"/>
</dbReference>
<dbReference type="InterPro" id="IPR003439">
    <property type="entry name" value="ABC_transporter-like_ATP-bd"/>
</dbReference>
<dbReference type="InterPro" id="IPR027417">
    <property type="entry name" value="P-loop_NTPase"/>
</dbReference>
<evidence type="ECO:0000259" key="3">
    <source>
        <dbReference type="PROSITE" id="PS50893"/>
    </source>
</evidence>
<dbReference type="InterPro" id="IPR051396">
    <property type="entry name" value="Bact_Antivir_Def_Nuclease"/>
</dbReference>
<keyword evidence="1" id="KW-0547">Nucleotide-binding</keyword>
<dbReference type="CDD" id="cd00267">
    <property type="entry name" value="ABC_ATPase"/>
    <property type="match status" value="1"/>
</dbReference>
<accession>N9F3R9</accession>
<dbReference type="RefSeq" id="WP_005083064.1">
    <property type="nucleotide sequence ID" value="NZ_ASYX01000053.1"/>
</dbReference>
<gene>
    <name evidence="4" type="ORF">F927_02419</name>
</gene>
<dbReference type="GO" id="GO:0005524">
    <property type="term" value="F:ATP binding"/>
    <property type="evidence" value="ECO:0007669"/>
    <property type="project" value="UniProtKB-KW"/>
</dbReference>
<dbReference type="PATRIC" id="fig|1217659.3.peg.2383"/>
<dbReference type="Pfam" id="PF13304">
    <property type="entry name" value="AAA_21"/>
    <property type="match status" value="1"/>
</dbReference>
<evidence type="ECO:0000256" key="2">
    <source>
        <dbReference type="ARBA" id="ARBA00022840"/>
    </source>
</evidence>
<dbReference type="PROSITE" id="PS50893">
    <property type="entry name" value="ABC_TRANSPORTER_2"/>
    <property type="match status" value="1"/>
</dbReference>
<keyword evidence="5" id="KW-1185">Reference proteome</keyword>
<evidence type="ECO:0000256" key="1">
    <source>
        <dbReference type="ARBA" id="ARBA00022741"/>
    </source>
</evidence>
<dbReference type="SUPFAM" id="SSF52540">
    <property type="entry name" value="P-loop containing nucleoside triphosphate hydrolases"/>
    <property type="match status" value="1"/>
</dbReference>
<proteinExistence type="predicted"/>
<evidence type="ECO:0000313" key="4">
    <source>
        <dbReference type="EMBL" id="ENW17167.1"/>
    </source>
</evidence>
<evidence type="ECO:0000313" key="5">
    <source>
        <dbReference type="Proteomes" id="UP000017667"/>
    </source>
</evidence>
<dbReference type="HOGENOM" id="CLU_540648_0_0_6"/>
<sequence length="498" mass="57376">MQLKIENLKHIKSLEFTIPTQGIWLLTGLNGSGKTSLLAAIYRMKEPSAFQKYYKTSSLDYYDSFQDSKITYHINNNTVTYKYGSERWRPTPNNQSKLFNDVSFPEIRFIEVNAKRVEPSLHDLQNRPRPIAVQNETIQFMKEVLDNNKWDNLKYINYQRGIGNKAYIIPYQKNSRIHYFSEKNFSLGELCVLRLACALEEIQNDSLILIDEIEIALHPKAQRKLLSKLQDIALNKNLTIIFSTHSSTLIKSIDRKKLLFLQQEGNTKKFKTINNVYPAQVLGEIAYDEELDMDFLFFVEDDEGKLLLSQIIEKYKNIRNLGTATFRPSYKIIPIGGFQQVMDVLASSSQIFRQNIVRKAFLDQDVCTETLADPNQGHIISTYNANQANIKFLPCTPEKGIIDLIESDPNFCAQINSAFSGSNLHIEILIGTQTYLNEQSPKPRKQAKKRYDMLINHIHQNTGEDIISIKKALYKLYTEKNYPNNGPLVGYLNPIFNT</sequence>
<dbReference type="Gene3D" id="3.40.50.300">
    <property type="entry name" value="P-loop containing nucleotide triphosphate hydrolases"/>
    <property type="match status" value="1"/>
</dbReference>
<dbReference type="PANTHER" id="PTHR43581">
    <property type="entry name" value="ATP/GTP PHOSPHATASE"/>
    <property type="match status" value="1"/>
</dbReference>
<dbReference type="InterPro" id="IPR003959">
    <property type="entry name" value="ATPase_AAA_core"/>
</dbReference>
<name>N9F3R9_ACIHA</name>
<dbReference type="GO" id="GO:0016887">
    <property type="term" value="F:ATP hydrolysis activity"/>
    <property type="evidence" value="ECO:0007669"/>
    <property type="project" value="InterPro"/>
</dbReference>
<dbReference type="Proteomes" id="UP000017667">
    <property type="component" value="Unassembled WGS sequence"/>
</dbReference>
<dbReference type="AlphaFoldDB" id="N9F3R9"/>
<dbReference type="InterPro" id="IPR003593">
    <property type="entry name" value="AAA+_ATPase"/>
</dbReference>
<protein>
    <recommendedName>
        <fullName evidence="3">ABC transporter domain-containing protein</fullName>
    </recommendedName>
</protein>
<feature type="domain" description="ABC transporter" evidence="3">
    <location>
        <begin position="3"/>
        <end position="289"/>
    </location>
</feature>
<dbReference type="SMART" id="SM00382">
    <property type="entry name" value="AAA"/>
    <property type="match status" value="1"/>
</dbReference>
<reference evidence="4 5" key="1">
    <citation type="submission" date="2013-02" db="EMBL/GenBank/DDBJ databases">
        <title>The Genome Sequence of Acinetobacter haemolyticus CIP 64.3.</title>
        <authorList>
            <consortium name="The Broad Institute Genome Sequencing Platform"/>
            <consortium name="The Broad Institute Genome Sequencing Center for Infectious Disease"/>
            <person name="Cerqueira G."/>
            <person name="Feldgarden M."/>
            <person name="Courvalin P."/>
            <person name="Perichon B."/>
            <person name="Grillot-Courvalin C."/>
            <person name="Clermont D."/>
            <person name="Rocha E."/>
            <person name="Yoon E.-J."/>
            <person name="Nemec A."/>
            <person name="Walker B."/>
            <person name="Young S.K."/>
            <person name="Zeng Q."/>
            <person name="Gargeya S."/>
            <person name="Fitzgerald M."/>
            <person name="Haas B."/>
            <person name="Abouelleil A."/>
            <person name="Alvarado L."/>
            <person name="Arachchi H.M."/>
            <person name="Berlin A.M."/>
            <person name="Chapman S.B."/>
            <person name="Dewar J."/>
            <person name="Goldberg J."/>
            <person name="Griggs A."/>
            <person name="Gujja S."/>
            <person name="Hansen M."/>
            <person name="Howarth C."/>
            <person name="Imamovic A."/>
            <person name="Larimer J."/>
            <person name="McCowan C."/>
            <person name="Murphy C."/>
            <person name="Neiman D."/>
            <person name="Pearson M."/>
            <person name="Priest M."/>
            <person name="Roberts A."/>
            <person name="Saif S."/>
            <person name="Shea T."/>
            <person name="Sisk P."/>
            <person name="Sykes S."/>
            <person name="Wortman J."/>
            <person name="Nusbaum C."/>
            <person name="Birren B."/>
        </authorList>
    </citation>
    <scope>NUCLEOTIDE SEQUENCE [LARGE SCALE GENOMIC DNA]</scope>
    <source>
        <strain evidence="4 5">CIP 64.3</strain>
    </source>
</reference>
<comment type="caution">
    <text evidence="4">The sequence shown here is derived from an EMBL/GenBank/DDBJ whole genome shotgun (WGS) entry which is preliminary data.</text>
</comment>
<keyword evidence="2" id="KW-0067">ATP-binding</keyword>
<organism evidence="4 5">
    <name type="scientific">Acinetobacter haemolyticus CIP 64.3 = MTCC 9819</name>
    <dbReference type="NCBI Taxonomy" id="1217659"/>
    <lineage>
        <taxon>Bacteria</taxon>
        <taxon>Pseudomonadati</taxon>
        <taxon>Pseudomonadota</taxon>
        <taxon>Gammaproteobacteria</taxon>
        <taxon>Moraxellales</taxon>
        <taxon>Moraxellaceae</taxon>
        <taxon>Acinetobacter</taxon>
    </lineage>
</organism>